<keyword evidence="3" id="KW-1185">Reference proteome</keyword>
<dbReference type="Proteomes" id="UP000091820">
    <property type="component" value="Unassembled WGS sequence"/>
</dbReference>
<proteinExistence type="predicted"/>
<evidence type="ECO:0000313" key="2">
    <source>
        <dbReference type="EnsemblMetazoa" id="GBRI010257-PA"/>
    </source>
</evidence>
<sequence length="109" mass="12216">MKTCLREEIDALYRTEKNKVRINFIIWKNNSKKKERLHVLKYSCNAVYVCVRECAGMCACAGVRVQAIPVVSAIFTINTNVANLAIIASVIAIVFTINIAASSTPYIYR</sequence>
<keyword evidence="1" id="KW-0472">Membrane</keyword>
<keyword evidence="1" id="KW-1133">Transmembrane helix</keyword>
<organism evidence="2 3">
    <name type="scientific">Glossina brevipalpis</name>
    <dbReference type="NCBI Taxonomy" id="37001"/>
    <lineage>
        <taxon>Eukaryota</taxon>
        <taxon>Metazoa</taxon>
        <taxon>Ecdysozoa</taxon>
        <taxon>Arthropoda</taxon>
        <taxon>Hexapoda</taxon>
        <taxon>Insecta</taxon>
        <taxon>Pterygota</taxon>
        <taxon>Neoptera</taxon>
        <taxon>Endopterygota</taxon>
        <taxon>Diptera</taxon>
        <taxon>Brachycera</taxon>
        <taxon>Muscomorpha</taxon>
        <taxon>Hippoboscoidea</taxon>
        <taxon>Glossinidae</taxon>
        <taxon>Glossina</taxon>
    </lineage>
</organism>
<reference evidence="3" key="1">
    <citation type="submission" date="2014-03" db="EMBL/GenBank/DDBJ databases">
        <authorList>
            <person name="Aksoy S."/>
            <person name="Warren W."/>
            <person name="Wilson R.K."/>
        </authorList>
    </citation>
    <scope>NUCLEOTIDE SEQUENCE [LARGE SCALE GENOMIC DNA]</scope>
    <source>
        <strain evidence="3">IAEA</strain>
    </source>
</reference>
<evidence type="ECO:0000256" key="1">
    <source>
        <dbReference type="SAM" id="Phobius"/>
    </source>
</evidence>
<name>A0A1A9W8M2_9MUSC</name>
<protein>
    <submittedName>
        <fullName evidence="2">Uncharacterized protein</fullName>
    </submittedName>
</protein>
<accession>A0A1A9W8M2</accession>
<keyword evidence="1" id="KW-0812">Transmembrane</keyword>
<dbReference type="AlphaFoldDB" id="A0A1A9W8M2"/>
<feature type="transmembrane region" description="Helical" evidence="1">
    <location>
        <begin position="81"/>
        <end position="101"/>
    </location>
</feature>
<dbReference type="EnsemblMetazoa" id="GBRI010257-RA">
    <property type="protein sequence ID" value="GBRI010257-PA"/>
    <property type="gene ID" value="GBRI010257"/>
</dbReference>
<dbReference type="VEuPathDB" id="VectorBase:GBRI010257"/>
<reference evidence="2" key="2">
    <citation type="submission" date="2020-05" db="UniProtKB">
        <authorList>
            <consortium name="EnsemblMetazoa"/>
        </authorList>
    </citation>
    <scope>IDENTIFICATION</scope>
    <source>
        <strain evidence="2">IAEA</strain>
    </source>
</reference>
<evidence type="ECO:0000313" key="3">
    <source>
        <dbReference type="Proteomes" id="UP000091820"/>
    </source>
</evidence>